<dbReference type="EMBL" id="GBXM01028702">
    <property type="protein sequence ID" value="JAH79875.1"/>
    <property type="molecule type" value="Transcribed_RNA"/>
</dbReference>
<proteinExistence type="predicted"/>
<reference evidence="1" key="1">
    <citation type="submission" date="2014-11" db="EMBL/GenBank/DDBJ databases">
        <authorList>
            <person name="Amaro Gonzalez C."/>
        </authorList>
    </citation>
    <scope>NUCLEOTIDE SEQUENCE</scope>
</reference>
<organism evidence="1">
    <name type="scientific">Anguilla anguilla</name>
    <name type="common">European freshwater eel</name>
    <name type="synonym">Muraena anguilla</name>
    <dbReference type="NCBI Taxonomy" id="7936"/>
    <lineage>
        <taxon>Eukaryota</taxon>
        <taxon>Metazoa</taxon>
        <taxon>Chordata</taxon>
        <taxon>Craniata</taxon>
        <taxon>Vertebrata</taxon>
        <taxon>Euteleostomi</taxon>
        <taxon>Actinopterygii</taxon>
        <taxon>Neopterygii</taxon>
        <taxon>Teleostei</taxon>
        <taxon>Anguilliformes</taxon>
        <taxon>Anguillidae</taxon>
        <taxon>Anguilla</taxon>
    </lineage>
</organism>
<dbReference type="AlphaFoldDB" id="A0A0E9VR93"/>
<evidence type="ECO:0000313" key="1">
    <source>
        <dbReference type="EMBL" id="JAH79875.1"/>
    </source>
</evidence>
<accession>A0A0E9VR93</accession>
<name>A0A0E9VR93_ANGAN</name>
<reference evidence="1" key="2">
    <citation type="journal article" date="2015" name="Fish Shellfish Immunol.">
        <title>Early steps in the European eel (Anguilla anguilla)-Vibrio vulnificus interaction in the gills: Role of the RtxA13 toxin.</title>
        <authorList>
            <person name="Callol A."/>
            <person name="Pajuelo D."/>
            <person name="Ebbesson L."/>
            <person name="Teles M."/>
            <person name="MacKenzie S."/>
            <person name="Amaro C."/>
        </authorList>
    </citation>
    <scope>NUCLEOTIDE SEQUENCE</scope>
</reference>
<protein>
    <submittedName>
        <fullName evidence="1">Uncharacterized protein</fullName>
    </submittedName>
</protein>
<sequence length="60" mass="7192">MKCEMEGKLYCFNVSVMEYTCTYHIIHKLGWYCKYNKSCFRNIMGTKDEKLKVNVLTLLK</sequence>